<dbReference type="AlphaFoldDB" id="A0A6I8MGW6"/>
<dbReference type="Gene3D" id="3.40.50.620">
    <property type="entry name" value="HUPs"/>
    <property type="match status" value="1"/>
</dbReference>
<dbReference type="InterPro" id="IPR024909">
    <property type="entry name" value="Cys-tRNA/MSH_ligase"/>
</dbReference>
<dbReference type="EMBL" id="JARUHM010000010">
    <property type="protein sequence ID" value="MDT9411048.1"/>
    <property type="molecule type" value="Genomic_DNA"/>
</dbReference>
<comment type="subunit">
    <text evidence="3 10">Monomer.</text>
</comment>
<accession>A0A6I8MGW6</accession>
<dbReference type="GO" id="GO:0004817">
    <property type="term" value="F:cysteine-tRNA ligase activity"/>
    <property type="evidence" value="ECO:0007669"/>
    <property type="project" value="TreeGrafter"/>
</dbReference>
<dbReference type="InterPro" id="IPR017812">
    <property type="entry name" value="Mycothiol_ligase_MshC"/>
</dbReference>
<feature type="binding site" evidence="10">
    <location>
        <begin position="250"/>
        <end position="252"/>
    </location>
    <ligand>
        <name>L-cysteinyl-5'-AMP</name>
        <dbReference type="ChEBI" id="CHEBI:144924"/>
    </ligand>
</feature>
<dbReference type="EMBL" id="LR738855">
    <property type="protein sequence ID" value="VZH85262.1"/>
    <property type="molecule type" value="Genomic_DNA"/>
</dbReference>
<feature type="binding site" evidence="10">
    <location>
        <position position="44"/>
    </location>
    <ligand>
        <name>Zn(2+)</name>
        <dbReference type="ChEBI" id="CHEBI:29105"/>
    </ligand>
</feature>
<feature type="binding site" evidence="10">
    <location>
        <position position="228"/>
    </location>
    <ligand>
        <name>L-cysteinyl-5'-AMP</name>
        <dbReference type="ChEBI" id="CHEBI:144924"/>
    </ligand>
</feature>
<dbReference type="PANTHER" id="PTHR10890:SF3">
    <property type="entry name" value="CYSTEINE--TRNA LIGASE, CYTOPLASMIC"/>
    <property type="match status" value="1"/>
</dbReference>
<evidence type="ECO:0000256" key="6">
    <source>
        <dbReference type="ARBA" id="ARBA00022741"/>
    </source>
</evidence>
<comment type="catalytic activity">
    <reaction evidence="9 10">
        <text>1D-myo-inositol 2-amino-2-deoxy-alpha-D-glucopyranoside + L-cysteine + ATP = 1D-myo-inositol 2-(L-cysteinylamino)-2-deoxy-alpha-D-glucopyranoside + AMP + diphosphate + H(+)</text>
        <dbReference type="Rhea" id="RHEA:26176"/>
        <dbReference type="ChEBI" id="CHEBI:15378"/>
        <dbReference type="ChEBI" id="CHEBI:30616"/>
        <dbReference type="ChEBI" id="CHEBI:33019"/>
        <dbReference type="ChEBI" id="CHEBI:35235"/>
        <dbReference type="ChEBI" id="CHEBI:58886"/>
        <dbReference type="ChEBI" id="CHEBI:58887"/>
        <dbReference type="ChEBI" id="CHEBI:456215"/>
        <dbReference type="EC" id="6.3.1.13"/>
    </reaction>
</comment>
<sequence>MQSWPMPTIPSVPGKPAVLSLFDTSDQVIKPVEVDTPEVGVYVCGITPYDSTHLGHAATYLTFDLINRQLIDAGHCVHFVQNITDVDEPLFERALRDGVDWRDLGSSQIDLFRSDMEDLSVIPPRHYVGAMESIPEVISMVEAMLANGSAYIVESDSYRDIYASITATTQFGYESHYSRDLMEHFFAERGGDPERIGKKDPLDALIWRAHRPGEPSWDAPFGAGRPGWHVECSAIATHHLGSHFAIQGGGSDLIFPHHEFSAAHAEATFGESRMAGHYVHTGMIGLDGTKMSKSLGNLVFVSRLTSAGYHPSDIRLGVFAGHYRDDRDWSTDLLTVARERRQAWIAAADNARDVQQVQEMIQKMRLLLANDLDTPAVFAEVDNWAKLIPSNDSTRTEAGVLMAAALDALMGIKI</sequence>
<dbReference type="GO" id="GO:0005829">
    <property type="term" value="C:cytosol"/>
    <property type="evidence" value="ECO:0007669"/>
    <property type="project" value="TreeGrafter"/>
</dbReference>
<comment type="function">
    <text evidence="1 10">Catalyzes the ATP-dependent condensation of GlcN-Ins and L-cysteine to form L-Cys-GlcN-Ins.</text>
</comment>
<feature type="binding site" evidence="10">
    <location>
        <position position="284"/>
    </location>
    <ligand>
        <name>L-cysteinyl-5'-AMP</name>
        <dbReference type="ChEBI" id="CHEBI:144924"/>
    </ligand>
</feature>
<keyword evidence="8 10" id="KW-0067">ATP-binding</keyword>
<evidence type="ECO:0000256" key="10">
    <source>
        <dbReference type="HAMAP-Rule" id="MF_01697"/>
    </source>
</evidence>
<dbReference type="Proteomes" id="UP000423525">
    <property type="component" value="Chromosome"/>
</dbReference>
<dbReference type="PANTHER" id="PTHR10890">
    <property type="entry name" value="CYSTEINYL-TRNA SYNTHETASE"/>
    <property type="match status" value="1"/>
</dbReference>
<evidence type="ECO:0000256" key="5">
    <source>
        <dbReference type="ARBA" id="ARBA00022723"/>
    </source>
</evidence>
<feature type="binding site" evidence="10">
    <location>
        <position position="59"/>
    </location>
    <ligand>
        <name>L-cysteinyl-5'-AMP</name>
        <dbReference type="ChEBI" id="CHEBI:144924"/>
    </ligand>
</feature>
<dbReference type="InterPro" id="IPR014729">
    <property type="entry name" value="Rossmann-like_a/b/a_fold"/>
</dbReference>
<dbReference type="Gene3D" id="1.20.120.640">
    <property type="entry name" value="Anticodon-binding domain of a subclass of class I aminoacyl-tRNA synthetases"/>
    <property type="match status" value="1"/>
</dbReference>
<dbReference type="SUPFAM" id="SSF52374">
    <property type="entry name" value="Nucleotidylyl transferase"/>
    <property type="match status" value="1"/>
</dbReference>
<keyword evidence="5 10" id="KW-0479">Metal-binding</keyword>
<evidence type="ECO:0000313" key="13">
    <source>
        <dbReference type="EMBL" id="VZH85262.1"/>
    </source>
</evidence>
<dbReference type="KEGG" id="crf:FRC0190_01236"/>
<dbReference type="GO" id="GO:0008270">
    <property type="term" value="F:zinc ion binding"/>
    <property type="evidence" value="ECO:0007669"/>
    <property type="project" value="UniProtKB-UniRule"/>
</dbReference>
<organism evidence="13 14">
    <name type="scientific">Corynebacterium rouxii</name>
    <dbReference type="NCBI Taxonomy" id="2719119"/>
    <lineage>
        <taxon>Bacteria</taxon>
        <taxon>Bacillati</taxon>
        <taxon>Actinomycetota</taxon>
        <taxon>Actinomycetes</taxon>
        <taxon>Mycobacteriales</taxon>
        <taxon>Corynebacteriaceae</taxon>
        <taxon>Corynebacterium</taxon>
    </lineage>
</organism>
<evidence type="ECO:0000256" key="3">
    <source>
        <dbReference type="ARBA" id="ARBA00011245"/>
    </source>
</evidence>
<dbReference type="Proteomes" id="UP001265983">
    <property type="component" value="Unassembled WGS sequence"/>
</dbReference>
<gene>
    <name evidence="10 12" type="primary">mshC</name>
    <name evidence="13" type="ORF">FRC0190_01236</name>
    <name evidence="12" type="ORF">P8T80_06590</name>
</gene>
<dbReference type="PRINTS" id="PR00983">
    <property type="entry name" value="TRNASYNTHCYS"/>
</dbReference>
<name>A0A6I8MGW6_9CORY</name>
<keyword evidence="4 10" id="KW-0436">Ligase</keyword>
<dbReference type="RefSeq" id="WP_155872814.1">
    <property type="nucleotide sequence ID" value="NZ_CP168248.1"/>
</dbReference>
<feature type="binding site" evidence="10">
    <location>
        <begin position="82"/>
        <end position="84"/>
    </location>
    <ligand>
        <name>L-cysteinyl-5'-AMP</name>
        <dbReference type="ChEBI" id="CHEBI:144924"/>
    </ligand>
</feature>
<dbReference type="HAMAP" id="MF_01697">
    <property type="entry name" value="MshC"/>
    <property type="match status" value="1"/>
</dbReference>
<protein>
    <recommendedName>
        <fullName evidence="10">L-cysteine:1D-myo-inositol 2-amino-2-deoxy-alpha-D-glucopyranoside ligase</fullName>
        <shortName evidence="10">L-Cys:GlcN-Ins ligase</shortName>
        <ecNumber evidence="10">6.3.1.13</ecNumber>
    </recommendedName>
    <alternativeName>
        <fullName evidence="10">Mycothiol ligase</fullName>
        <shortName evidence="10">MSH ligase</shortName>
    </alternativeName>
</protein>
<dbReference type="GO" id="GO:0010125">
    <property type="term" value="P:mycothiol biosynthetic process"/>
    <property type="evidence" value="ECO:0007669"/>
    <property type="project" value="UniProtKB-UniRule"/>
</dbReference>
<comment type="similarity">
    <text evidence="2 10">Belongs to the class-I aminoacyl-tRNA synthetase family. MshC subfamily.</text>
</comment>
<feature type="short sequence motif" description="'ERGGDP' region" evidence="10">
    <location>
        <begin position="188"/>
        <end position="193"/>
    </location>
</feature>
<dbReference type="InterPro" id="IPR032678">
    <property type="entry name" value="tRNA-synt_1_cat_dom"/>
</dbReference>
<feature type="short sequence motif" description="'KMSKS' region" evidence="10">
    <location>
        <begin position="290"/>
        <end position="294"/>
    </location>
</feature>
<evidence type="ECO:0000256" key="7">
    <source>
        <dbReference type="ARBA" id="ARBA00022833"/>
    </source>
</evidence>
<reference evidence="12 15" key="2">
    <citation type="submission" date="2023-03" db="EMBL/GenBank/DDBJ databases">
        <title>Whole genome sequence of the first Corynebacterium rouxii strains isolated in Brazil: a recent member of Corynebacterium diphtheriae complex.</title>
        <authorList>
            <person name="Vieira V."/>
            <person name="Ramos J.N."/>
            <person name="Araujo M.R.B."/>
            <person name="Baio P.V."/>
            <person name="Sant'Anna L.O."/>
            <person name="Veras J.F.C."/>
            <person name="Vieira E.M.D."/>
            <person name="Sousa M.A.B."/>
            <person name="Camargo C.H."/>
            <person name="Sacchi C.T."/>
            <person name="Campos K.R."/>
            <person name="Santos M.B.N."/>
            <person name="Bokermann S."/>
            <person name="Alvim L.B."/>
            <person name="Santos L.S."/>
            <person name="Mattos-Guaraldi A.L."/>
        </authorList>
    </citation>
    <scope>NUCLEOTIDE SEQUENCE [LARGE SCALE GENOMIC DNA]</scope>
    <source>
        <strain evidence="12 15">70862</strain>
    </source>
</reference>
<evidence type="ECO:0000256" key="4">
    <source>
        <dbReference type="ARBA" id="ARBA00022598"/>
    </source>
</evidence>
<keyword evidence="6 10" id="KW-0547">Nucleotide-binding</keyword>
<feature type="domain" description="tRNA synthetases class I catalytic" evidence="11">
    <location>
        <begin position="34"/>
        <end position="337"/>
    </location>
</feature>
<evidence type="ECO:0000313" key="14">
    <source>
        <dbReference type="Proteomes" id="UP000423525"/>
    </source>
</evidence>
<evidence type="ECO:0000256" key="8">
    <source>
        <dbReference type="ARBA" id="ARBA00022840"/>
    </source>
</evidence>
<dbReference type="GO" id="GO:0005524">
    <property type="term" value="F:ATP binding"/>
    <property type="evidence" value="ECO:0007669"/>
    <property type="project" value="UniProtKB-KW"/>
</dbReference>
<feature type="short sequence motif" description="'HIGH' region" evidence="10">
    <location>
        <begin position="46"/>
        <end position="56"/>
    </location>
</feature>
<dbReference type="Pfam" id="PF01406">
    <property type="entry name" value="tRNA-synt_1e"/>
    <property type="match status" value="1"/>
</dbReference>
<evidence type="ECO:0000259" key="11">
    <source>
        <dbReference type="Pfam" id="PF01406"/>
    </source>
</evidence>
<evidence type="ECO:0000256" key="2">
    <source>
        <dbReference type="ARBA" id="ARBA00007723"/>
    </source>
</evidence>
<dbReference type="NCBIfam" id="TIGR03447">
    <property type="entry name" value="mycothiol_MshC"/>
    <property type="match status" value="1"/>
</dbReference>
<keyword evidence="15" id="KW-1185">Reference proteome</keyword>
<keyword evidence="7 10" id="KW-0862">Zinc</keyword>
<evidence type="ECO:0000256" key="1">
    <source>
        <dbReference type="ARBA" id="ARBA00003679"/>
    </source>
</evidence>
<feature type="binding site" evidence="10">
    <location>
        <begin position="44"/>
        <end position="47"/>
    </location>
    <ligand>
        <name>L-cysteinyl-5'-AMP</name>
        <dbReference type="ChEBI" id="CHEBI:144924"/>
    </ligand>
</feature>
<evidence type="ECO:0000256" key="9">
    <source>
        <dbReference type="ARBA" id="ARBA00048350"/>
    </source>
</evidence>
<dbReference type="GO" id="GO:0035446">
    <property type="term" value="F:cysteine-glucosaminylinositol ligase activity"/>
    <property type="evidence" value="ECO:0007669"/>
    <property type="project" value="UniProtKB-UniRule"/>
</dbReference>
<feature type="binding site" evidence="10">
    <location>
        <position position="257"/>
    </location>
    <ligand>
        <name>Zn(2+)</name>
        <dbReference type="ChEBI" id="CHEBI:29105"/>
    </ligand>
</feature>
<reference evidence="13 14" key="1">
    <citation type="submission" date="2019-11" db="EMBL/GenBank/DDBJ databases">
        <authorList>
            <person name="Brisse S."/>
        </authorList>
    </citation>
    <scope>NUCLEOTIDE SEQUENCE [LARGE SCALE GENOMIC DNA]</scope>
    <source>
        <strain evidence="13">FRC0190</strain>
    </source>
</reference>
<dbReference type="GO" id="GO:0006423">
    <property type="term" value="P:cysteinyl-tRNA aminoacylation"/>
    <property type="evidence" value="ECO:0007669"/>
    <property type="project" value="TreeGrafter"/>
</dbReference>
<proteinExistence type="inferred from homology"/>
<evidence type="ECO:0000313" key="12">
    <source>
        <dbReference type="EMBL" id="MDT9411048.1"/>
    </source>
</evidence>
<dbReference type="EC" id="6.3.1.13" evidence="10"/>
<feature type="binding site" evidence="10">
    <location>
        <position position="232"/>
    </location>
    <ligand>
        <name>Zn(2+)</name>
        <dbReference type="ChEBI" id="CHEBI:29105"/>
    </ligand>
</feature>
<evidence type="ECO:0000313" key="15">
    <source>
        <dbReference type="Proteomes" id="UP001265983"/>
    </source>
</evidence>
<comment type="cofactor">
    <cofactor evidence="10">
        <name>Zn(2+)</name>
        <dbReference type="ChEBI" id="CHEBI:29105"/>
    </cofactor>
    <text evidence="10">Binds 1 zinc ion per subunit.</text>
</comment>